<feature type="region of interest" description="Disordered" evidence="1">
    <location>
        <begin position="74"/>
        <end position="102"/>
    </location>
</feature>
<feature type="compositionally biased region" description="Basic and acidic residues" evidence="1">
    <location>
        <begin position="74"/>
        <end position="83"/>
    </location>
</feature>
<evidence type="ECO:0000313" key="2">
    <source>
        <dbReference type="EMBL" id="RDL39849.1"/>
    </source>
</evidence>
<dbReference type="AlphaFoldDB" id="A0A370TWF4"/>
<dbReference type="RefSeq" id="XP_031872505.1">
    <property type="nucleotide sequence ID" value="XM_032012812.1"/>
</dbReference>
<name>A0A370TWF4_9HELO</name>
<proteinExistence type="predicted"/>
<keyword evidence="3" id="KW-1185">Reference proteome</keyword>
<organism evidence="2 3">
    <name type="scientific">Venustampulla echinocandica</name>
    <dbReference type="NCBI Taxonomy" id="2656787"/>
    <lineage>
        <taxon>Eukaryota</taxon>
        <taxon>Fungi</taxon>
        <taxon>Dikarya</taxon>
        <taxon>Ascomycota</taxon>
        <taxon>Pezizomycotina</taxon>
        <taxon>Leotiomycetes</taxon>
        <taxon>Helotiales</taxon>
        <taxon>Pleuroascaceae</taxon>
        <taxon>Venustampulla</taxon>
    </lineage>
</organism>
<accession>A0A370TWF4</accession>
<dbReference type="GeneID" id="43597038"/>
<dbReference type="Proteomes" id="UP000254866">
    <property type="component" value="Unassembled WGS sequence"/>
</dbReference>
<evidence type="ECO:0000313" key="3">
    <source>
        <dbReference type="Proteomes" id="UP000254866"/>
    </source>
</evidence>
<evidence type="ECO:0000256" key="1">
    <source>
        <dbReference type="SAM" id="MobiDB-lite"/>
    </source>
</evidence>
<reference evidence="2 3" key="1">
    <citation type="journal article" date="2018" name="IMA Fungus">
        <title>IMA Genome-F 9: Draft genome sequence of Annulohypoxylon stygium, Aspergillus mulundensis, Berkeleyomyces basicola (syn. Thielaviopsis basicola), Ceratocystis smalleyi, two Cercospora beticola strains, Coleophoma cylindrospora, Fusarium fracticaudum, Phialophora cf. hyalina, and Morchella septimelata.</title>
        <authorList>
            <person name="Wingfield B.D."/>
            <person name="Bills G.F."/>
            <person name="Dong Y."/>
            <person name="Huang W."/>
            <person name="Nel W.J."/>
            <person name="Swalarsk-Parry B.S."/>
            <person name="Vaghefi N."/>
            <person name="Wilken P.M."/>
            <person name="An Z."/>
            <person name="de Beer Z.W."/>
            <person name="De Vos L."/>
            <person name="Chen L."/>
            <person name="Duong T.A."/>
            <person name="Gao Y."/>
            <person name="Hammerbacher A."/>
            <person name="Kikkert J.R."/>
            <person name="Li Y."/>
            <person name="Li H."/>
            <person name="Li K."/>
            <person name="Li Q."/>
            <person name="Liu X."/>
            <person name="Ma X."/>
            <person name="Naidoo K."/>
            <person name="Pethybridge S.J."/>
            <person name="Sun J."/>
            <person name="Steenkamp E.T."/>
            <person name="van der Nest M.A."/>
            <person name="van Wyk S."/>
            <person name="Wingfield M.J."/>
            <person name="Xiong C."/>
            <person name="Yue Q."/>
            <person name="Zhang X."/>
        </authorList>
    </citation>
    <scope>NUCLEOTIDE SEQUENCE [LARGE SCALE GENOMIC DNA]</scope>
    <source>
        <strain evidence="2 3">BP 5553</strain>
    </source>
</reference>
<comment type="caution">
    <text evidence="2">The sequence shown here is derived from an EMBL/GenBank/DDBJ whole genome shotgun (WGS) entry which is preliminary data.</text>
</comment>
<dbReference type="EMBL" id="NPIC01000002">
    <property type="protein sequence ID" value="RDL39849.1"/>
    <property type="molecule type" value="Genomic_DNA"/>
</dbReference>
<sequence>MPDVHVYEVLGSRTWHAPCVRLEPPLKGAALPHGNTETEHGHTAIEIQQVVVVSEVLRTSSYYPEYAVLVLTKESESRPDQRSQNKNGRASPFSQPLPPIPPPPQSCGYYSTYAITHYLGRGKMAIPPSAILRVLEDSSSNAGGFLPPLPRPLPPPARPAISLIATYAAPPLSLMSFHWNGFAWPQTRRAGCLGLFGAPWTDLPRLGRGRDWDGRPPWQLWDPDADLLFPLASNNRSRVQNRVPLIIASIAFAPASLSALFKAAPQLGLIVICP</sequence>
<gene>
    <name evidence="2" type="ORF">BP5553_04189</name>
</gene>
<protein>
    <submittedName>
        <fullName evidence="2">Uncharacterized protein</fullName>
    </submittedName>
</protein>